<keyword evidence="1" id="KW-1133">Transmembrane helix</keyword>
<gene>
    <name evidence="2" type="ORF">RFI_25950</name>
</gene>
<accession>X6MEG7</accession>
<sequence length="317" mass="36199">MSNNSSQETVASYDQSFDTQTPFVRDTLKLSRLNNYIYVVHVGSSFSPTTKTLVDQCGYIILSNSDTSTGTSTSTKSGRKRGLFVDVMQNPCAKAYTIFEDIGVEIAGVLFTHRHVLTASDMECWHEVMDLIDYPNTPVLLHSSDHHNKQVVQFNPKMKYQCVVDHPLMREFQLTPVCVKGGDQTLTVFYHRPTGTILCGNLAIGKTEMGTNVSFFFFFLNLNFSFFFFWMCCWDIGLGKLIPEYLHQSKTELAQFWKAFENSMCKHRIDERDVKFFACTHGEPVDLQKENISLIEIFIYLRSSFTQPESTPSKAKL</sequence>
<dbReference type="AlphaFoldDB" id="X6MEG7"/>
<organism evidence="2 3">
    <name type="scientific">Reticulomyxa filosa</name>
    <dbReference type="NCBI Taxonomy" id="46433"/>
    <lineage>
        <taxon>Eukaryota</taxon>
        <taxon>Sar</taxon>
        <taxon>Rhizaria</taxon>
        <taxon>Retaria</taxon>
        <taxon>Foraminifera</taxon>
        <taxon>Monothalamids</taxon>
        <taxon>Reticulomyxidae</taxon>
        <taxon>Reticulomyxa</taxon>
    </lineage>
</organism>
<dbReference type="EMBL" id="ASPP01022489">
    <property type="protein sequence ID" value="ETO11425.1"/>
    <property type="molecule type" value="Genomic_DNA"/>
</dbReference>
<keyword evidence="1" id="KW-0472">Membrane</keyword>
<comment type="caution">
    <text evidence="2">The sequence shown here is derived from an EMBL/GenBank/DDBJ whole genome shotgun (WGS) entry which is preliminary data.</text>
</comment>
<keyword evidence="1" id="KW-0812">Transmembrane</keyword>
<dbReference type="Proteomes" id="UP000023152">
    <property type="component" value="Unassembled WGS sequence"/>
</dbReference>
<name>X6MEG7_RETFI</name>
<protein>
    <submittedName>
        <fullName evidence="2">Uncharacterized protein</fullName>
    </submittedName>
</protein>
<reference evidence="2 3" key="1">
    <citation type="journal article" date="2013" name="Curr. Biol.">
        <title>The Genome of the Foraminiferan Reticulomyxa filosa.</title>
        <authorList>
            <person name="Glockner G."/>
            <person name="Hulsmann N."/>
            <person name="Schleicher M."/>
            <person name="Noegel A.A."/>
            <person name="Eichinger L."/>
            <person name="Gallinger C."/>
            <person name="Pawlowski J."/>
            <person name="Sierra R."/>
            <person name="Euteneuer U."/>
            <person name="Pillet L."/>
            <person name="Moustafa A."/>
            <person name="Platzer M."/>
            <person name="Groth M."/>
            <person name="Szafranski K."/>
            <person name="Schliwa M."/>
        </authorList>
    </citation>
    <scope>NUCLEOTIDE SEQUENCE [LARGE SCALE GENOMIC DNA]</scope>
</reference>
<feature type="transmembrane region" description="Helical" evidence="1">
    <location>
        <begin position="215"/>
        <end position="238"/>
    </location>
</feature>
<proteinExistence type="predicted"/>
<keyword evidence="3" id="KW-1185">Reference proteome</keyword>
<evidence type="ECO:0000256" key="1">
    <source>
        <dbReference type="SAM" id="Phobius"/>
    </source>
</evidence>
<evidence type="ECO:0000313" key="2">
    <source>
        <dbReference type="EMBL" id="ETO11425.1"/>
    </source>
</evidence>
<evidence type="ECO:0000313" key="3">
    <source>
        <dbReference type="Proteomes" id="UP000023152"/>
    </source>
</evidence>